<keyword evidence="3" id="KW-0238">DNA-binding</keyword>
<keyword evidence="10" id="KW-1185">Reference proteome</keyword>
<dbReference type="SUPFAM" id="SSF57701">
    <property type="entry name" value="Zn2/Cys6 DNA-binding domain"/>
    <property type="match status" value="1"/>
</dbReference>
<comment type="caution">
    <text evidence="9">The sequence shown here is derived from an EMBL/GenBank/DDBJ whole genome shotgun (WGS) entry which is preliminary data.</text>
</comment>
<evidence type="ECO:0000256" key="6">
    <source>
        <dbReference type="SAM" id="MobiDB-lite"/>
    </source>
</evidence>
<name>A0AAD9W9X7_PHOAM</name>
<feature type="domain" description="Zn(2)-C6 fungal-type" evidence="7">
    <location>
        <begin position="2"/>
        <end position="29"/>
    </location>
</feature>
<protein>
    <recommendedName>
        <fullName evidence="11">Zn(2)-C6 fungal-type domain-containing protein</fullName>
    </recommendedName>
</protein>
<reference evidence="9" key="1">
    <citation type="submission" date="2023-06" db="EMBL/GenBank/DDBJ databases">
        <authorList>
            <person name="Noh H."/>
        </authorList>
    </citation>
    <scope>NUCLEOTIDE SEQUENCE</scope>
    <source>
        <strain evidence="9">DUCC20226</strain>
    </source>
</reference>
<evidence type="ECO:0000256" key="3">
    <source>
        <dbReference type="ARBA" id="ARBA00023125"/>
    </source>
</evidence>
<dbReference type="Gene3D" id="4.10.240.10">
    <property type="entry name" value="Zn(2)-C6 fungal-type DNA-binding domain"/>
    <property type="match status" value="1"/>
</dbReference>
<dbReference type="InterPro" id="IPR036864">
    <property type="entry name" value="Zn2-C6_fun-type_DNA-bd_sf"/>
</dbReference>
<dbReference type="GO" id="GO:0008270">
    <property type="term" value="F:zinc ion binding"/>
    <property type="evidence" value="ECO:0007669"/>
    <property type="project" value="InterPro"/>
</dbReference>
<dbReference type="Proteomes" id="UP001265746">
    <property type="component" value="Unassembled WGS sequence"/>
</dbReference>
<evidence type="ECO:0008006" key="11">
    <source>
        <dbReference type="Google" id="ProtNLM"/>
    </source>
</evidence>
<dbReference type="CDD" id="cd00067">
    <property type="entry name" value="GAL4"/>
    <property type="match status" value="1"/>
</dbReference>
<dbReference type="InterPro" id="IPR001138">
    <property type="entry name" value="Zn2Cys6_DnaBD"/>
</dbReference>
<dbReference type="PRINTS" id="PR00755">
    <property type="entry name" value="AFLATOXINBRP"/>
</dbReference>
<evidence type="ECO:0000259" key="8">
    <source>
        <dbReference type="Pfam" id="PF08493"/>
    </source>
</evidence>
<feature type="domain" description="Aflatoxin regulatory protein" evidence="8">
    <location>
        <begin position="159"/>
        <end position="251"/>
    </location>
</feature>
<feature type="region of interest" description="Disordered" evidence="6">
    <location>
        <begin position="27"/>
        <end position="60"/>
    </location>
</feature>
<keyword evidence="4" id="KW-0804">Transcription</keyword>
<feature type="compositionally biased region" description="Polar residues" evidence="6">
    <location>
        <begin position="40"/>
        <end position="56"/>
    </location>
</feature>
<organism evidence="9 10">
    <name type="scientific">Phomopsis amygdali</name>
    <name type="common">Fusicoccum amygdali</name>
    <dbReference type="NCBI Taxonomy" id="1214568"/>
    <lineage>
        <taxon>Eukaryota</taxon>
        <taxon>Fungi</taxon>
        <taxon>Dikarya</taxon>
        <taxon>Ascomycota</taxon>
        <taxon>Pezizomycotina</taxon>
        <taxon>Sordariomycetes</taxon>
        <taxon>Sordariomycetidae</taxon>
        <taxon>Diaporthales</taxon>
        <taxon>Diaporthaceae</taxon>
        <taxon>Diaporthe</taxon>
    </lineage>
</organism>
<sequence>MHIKCDRGQPACTRCIAQGMSCVYGVSRKAGKPPRKRQSDASPLANTIPNPLPSRSSDPEAANVEMAAGGGGREAMNIDIMFSLGEDAMGNESPLSGSDAALQTWFPFDTFSGLGSLPGSSSDWDTCMSVLNGSPLKQVESPATTTSTSTSAAAAATTRHSCTQQTKEVMRRLYCANPSEPISDGLPARTLDLGSVLTRSSEVFGPLESLLRCPCARSPHMAMLYASILSRILLWYRQAAWNESSTQVSPSPSLFEPTLTGQGTTPSFFGSTSLKAFDAETTEDEGGVSVLPMPVMVGNFQSDDQNLQTALTSCLILKELGRVGRLIETLISLGSGSADSQTMDHACPAAGDPSAGVADASLFASLGAWLRTEHGHIVRKARSGISMLDGNPRF</sequence>
<keyword evidence="1" id="KW-0479">Metal-binding</keyword>
<dbReference type="GO" id="GO:0003677">
    <property type="term" value="F:DNA binding"/>
    <property type="evidence" value="ECO:0007669"/>
    <property type="project" value="UniProtKB-KW"/>
</dbReference>
<dbReference type="Pfam" id="PF08493">
    <property type="entry name" value="AflR"/>
    <property type="match status" value="1"/>
</dbReference>
<evidence type="ECO:0000256" key="4">
    <source>
        <dbReference type="ARBA" id="ARBA00023163"/>
    </source>
</evidence>
<dbReference type="GO" id="GO:0000981">
    <property type="term" value="F:DNA-binding transcription factor activity, RNA polymerase II-specific"/>
    <property type="evidence" value="ECO:0007669"/>
    <property type="project" value="InterPro"/>
</dbReference>
<dbReference type="GO" id="GO:0005634">
    <property type="term" value="C:nucleus"/>
    <property type="evidence" value="ECO:0007669"/>
    <property type="project" value="InterPro"/>
</dbReference>
<evidence type="ECO:0000256" key="5">
    <source>
        <dbReference type="ARBA" id="ARBA00023242"/>
    </source>
</evidence>
<dbReference type="InterPro" id="IPR013700">
    <property type="entry name" value="AflR"/>
</dbReference>
<proteinExistence type="predicted"/>
<dbReference type="AlphaFoldDB" id="A0AAD9W9X7"/>
<evidence type="ECO:0000313" key="10">
    <source>
        <dbReference type="Proteomes" id="UP001265746"/>
    </source>
</evidence>
<evidence type="ECO:0000256" key="1">
    <source>
        <dbReference type="ARBA" id="ARBA00022723"/>
    </source>
</evidence>
<dbReference type="Pfam" id="PF00172">
    <property type="entry name" value="Zn_clus"/>
    <property type="match status" value="1"/>
</dbReference>
<evidence type="ECO:0000259" key="7">
    <source>
        <dbReference type="Pfam" id="PF00172"/>
    </source>
</evidence>
<keyword evidence="5" id="KW-0539">Nucleus</keyword>
<keyword evidence="2" id="KW-0805">Transcription regulation</keyword>
<dbReference type="GO" id="GO:0045122">
    <property type="term" value="P:aflatoxin biosynthetic process"/>
    <property type="evidence" value="ECO:0007669"/>
    <property type="project" value="InterPro"/>
</dbReference>
<evidence type="ECO:0000313" key="9">
    <source>
        <dbReference type="EMBL" id="KAK2614401.1"/>
    </source>
</evidence>
<evidence type="ECO:0000256" key="2">
    <source>
        <dbReference type="ARBA" id="ARBA00023015"/>
    </source>
</evidence>
<dbReference type="EMBL" id="JAUJFL010000001">
    <property type="protein sequence ID" value="KAK2614401.1"/>
    <property type="molecule type" value="Genomic_DNA"/>
</dbReference>
<accession>A0AAD9W9X7</accession>
<gene>
    <name evidence="9" type="ORF">N8I77_001233</name>
</gene>